<dbReference type="OrthoDB" id="1739076at2759"/>
<dbReference type="EMBL" id="MU001683">
    <property type="protein sequence ID" value="KAF2456585.1"/>
    <property type="molecule type" value="Genomic_DNA"/>
</dbReference>
<dbReference type="FunFam" id="3.40.50.300:FF:000207">
    <property type="entry name" value="CTP synthase"/>
    <property type="match status" value="1"/>
</dbReference>
<evidence type="ECO:0000256" key="6">
    <source>
        <dbReference type="ARBA" id="ARBA00022840"/>
    </source>
</evidence>
<dbReference type="Gene3D" id="3.40.50.880">
    <property type="match status" value="1"/>
</dbReference>
<dbReference type="GO" id="GO:0005524">
    <property type="term" value="F:ATP binding"/>
    <property type="evidence" value="ECO:0007669"/>
    <property type="project" value="UniProtKB-KW"/>
</dbReference>
<evidence type="ECO:0000256" key="8">
    <source>
        <dbReference type="ARBA" id="ARBA00022975"/>
    </source>
</evidence>
<protein>
    <recommendedName>
        <fullName evidence="11 12">CTP synthase</fullName>
        <ecNumber evidence="3 12">6.3.4.2</ecNumber>
    </recommendedName>
    <alternativeName>
        <fullName evidence="12">UTP--ammonia ligase</fullName>
    </alternativeName>
</protein>
<evidence type="ECO:0000256" key="1">
    <source>
        <dbReference type="ARBA" id="ARBA00005171"/>
    </source>
</evidence>
<comment type="pathway">
    <text evidence="1 12">Pyrimidine metabolism; CTP biosynthesis via de novo pathway; CTP from UDP: step 2/2.</text>
</comment>
<dbReference type="SUPFAM" id="SSF52540">
    <property type="entry name" value="P-loop containing nucleoside triphosphate hydrolases"/>
    <property type="match status" value="1"/>
</dbReference>
<evidence type="ECO:0000256" key="2">
    <source>
        <dbReference type="ARBA" id="ARBA00007533"/>
    </source>
</evidence>
<dbReference type="InterPro" id="IPR017456">
    <property type="entry name" value="CTP_synthase_N"/>
</dbReference>
<accession>A0A6A6NXQ8</accession>
<keyword evidence="4 12" id="KW-0436">Ligase</keyword>
<evidence type="ECO:0000256" key="11">
    <source>
        <dbReference type="ARBA" id="ARBA00070745"/>
    </source>
</evidence>
<dbReference type="AlphaFoldDB" id="A0A6A6NXQ8"/>
<dbReference type="GO" id="GO:0019856">
    <property type="term" value="P:pyrimidine nucleobase biosynthetic process"/>
    <property type="evidence" value="ECO:0007669"/>
    <property type="project" value="TreeGrafter"/>
</dbReference>
<dbReference type="UniPathway" id="UPA00159">
    <property type="reaction ID" value="UER00277"/>
</dbReference>
<dbReference type="CDD" id="cd01746">
    <property type="entry name" value="GATase1_CTP_Synthase"/>
    <property type="match status" value="1"/>
</dbReference>
<evidence type="ECO:0000313" key="15">
    <source>
        <dbReference type="EMBL" id="KAF2456585.1"/>
    </source>
</evidence>
<dbReference type="EC" id="6.3.4.2" evidence="3 12"/>
<dbReference type="NCBIfam" id="TIGR00337">
    <property type="entry name" value="PyrG"/>
    <property type="match status" value="1"/>
</dbReference>
<evidence type="ECO:0000259" key="14">
    <source>
        <dbReference type="Pfam" id="PF06418"/>
    </source>
</evidence>
<dbReference type="Proteomes" id="UP000799766">
    <property type="component" value="Unassembled WGS sequence"/>
</dbReference>
<dbReference type="PROSITE" id="PS51273">
    <property type="entry name" value="GATASE_TYPE_1"/>
    <property type="match status" value="1"/>
</dbReference>
<keyword evidence="16" id="KW-1185">Reference proteome</keyword>
<evidence type="ECO:0000259" key="13">
    <source>
        <dbReference type="Pfam" id="PF00117"/>
    </source>
</evidence>
<dbReference type="PANTHER" id="PTHR11550:SF0">
    <property type="entry name" value="CTP SYNTHASE-RELATED"/>
    <property type="match status" value="1"/>
</dbReference>
<dbReference type="SUPFAM" id="SSF52317">
    <property type="entry name" value="Class I glutamine amidotransferase-like"/>
    <property type="match status" value="1"/>
</dbReference>
<dbReference type="GO" id="GO:0042802">
    <property type="term" value="F:identical protein binding"/>
    <property type="evidence" value="ECO:0007669"/>
    <property type="project" value="TreeGrafter"/>
</dbReference>
<comment type="similarity">
    <text evidence="2 12">Belongs to the CTP synthase family.</text>
</comment>
<evidence type="ECO:0000256" key="5">
    <source>
        <dbReference type="ARBA" id="ARBA00022741"/>
    </source>
</evidence>
<feature type="domain" description="Glutamine amidotransferase" evidence="13">
    <location>
        <begin position="317"/>
        <end position="553"/>
    </location>
</feature>
<dbReference type="GO" id="GO:0005737">
    <property type="term" value="C:cytoplasm"/>
    <property type="evidence" value="ECO:0007669"/>
    <property type="project" value="TreeGrafter"/>
</dbReference>
<evidence type="ECO:0000256" key="3">
    <source>
        <dbReference type="ARBA" id="ARBA00012291"/>
    </source>
</evidence>
<organism evidence="15 16">
    <name type="scientific">Lineolata rhizophorae</name>
    <dbReference type="NCBI Taxonomy" id="578093"/>
    <lineage>
        <taxon>Eukaryota</taxon>
        <taxon>Fungi</taxon>
        <taxon>Dikarya</taxon>
        <taxon>Ascomycota</taxon>
        <taxon>Pezizomycotina</taxon>
        <taxon>Dothideomycetes</taxon>
        <taxon>Dothideomycetes incertae sedis</taxon>
        <taxon>Lineolatales</taxon>
        <taxon>Lineolataceae</taxon>
        <taxon>Lineolata</taxon>
    </lineage>
</organism>
<keyword evidence="6 12" id="KW-0067">ATP-binding</keyword>
<evidence type="ECO:0000313" key="16">
    <source>
        <dbReference type="Proteomes" id="UP000799766"/>
    </source>
</evidence>
<dbReference type="InterPro" id="IPR033828">
    <property type="entry name" value="GATase1_CTP_Synthase"/>
</dbReference>
<dbReference type="FunFam" id="3.40.50.880:FF:000005">
    <property type="entry name" value="CTP synthase"/>
    <property type="match status" value="1"/>
</dbReference>
<gene>
    <name evidence="15" type="ORF">BDY21DRAFT_415759</name>
</gene>
<dbReference type="InterPro" id="IPR017926">
    <property type="entry name" value="GATASE"/>
</dbReference>
<dbReference type="PANTHER" id="PTHR11550">
    <property type="entry name" value="CTP SYNTHASE"/>
    <property type="match status" value="1"/>
</dbReference>
<dbReference type="Gene3D" id="3.40.50.300">
    <property type="entry name" value="P-loop containing nucleotide triphosphate hydrolases"/>
    <property type="match status" value="1"/>
</dbReference>
<dbReference type="GO" id="GO:0003883">
    <property type="term" value="F:CTP synthase activity"/>
    <property type="evidence" value="ECO:0007669"/>
    <property type="project" value="UniProtKB-UniRule"/>
</dbReference>
<dbReference type="InterPro" id="IPR004468">
    <property type="entry name" value="CTP_synthase"/>
</dbReference>
<keyword evidence="5 12" id="KW-0547">Nucleotide-binding</keyword>
<dbReference type="GO" id="GO:0044210">
    <property type="term" value="P:'de novo' CTP biosynthetic process"/>
    <property type="evidence" value="ECO:0007669"/>
    <property type="project" value="UniProtKB-UniRule"/>
</dbReference>
<dbReference type="Pfam" id="PF06418">
    <property type="entry name" value="CTP_synth_N"/>
    <property type="match status" value="1"/>
</dbReference>
<evidence type="ECO:0000256" key="9">
    <source>
        <dbReference type="ARBA" id="ARBA00047781"/>
    </source>
</evidence>
<comment type="catalytic activity">
    <reaction evidence="9 12">
        <text>UTP + L-glutamine + ATP + H2O = CTP + L-glutamate + ADP + phosphate + 2 H(+)</text>
        <dbReference type="Rhea" id="RHEA:26426"/>
        <dbReference type="ChEBI" id="CHEBI:15377"/>
        <dbReference type="ChEBI" id="CHEBI:15378"/>
        <dbReference type="ChEBI" id="CHEBI:29985"/>
        <dbReference type="ChEBI" id="CHEBI:30616"/>
        <dbReference type="ChEBI" id="CHEBI:37563"/>
        <dbReference type="ChEBI" id="CHEBI:43474"/>
        <dbReference type="ChEBI" id="CHEBI:46398"/>
        <dbReference type="ChEBI" id="CHEBI:58359"/>
        <dbReference type="ChEBI" id="CHEBI:456216"/>
        <dbReference type="EC" id="6.3.4.2"/>
    </reaction>
</comment>
<dbReference type="NCBIfam" id="NF003792">
    <property type="entry name" value="PRK05380.1"/>
    <property type="match status" value="1"/>
</dbReference>
<evidence type="ECO:0000256" key="12">
    <source>
        <dbReference type="RuleBase" id="RU810713"/>
    </source>
</evidence>
<evidence type="ECO:0000256" key="7">
    <source>
        <dbReference type="ARBA" id="ARBA00022962"/>
    </source>
</evidence>
<evidence type="ECO:0000256" key="10">
    <source>
        <dbReference type="ARBA" id="ARBA00054275"/>
    </source>
</evidence>
<dbReference type="InterPro" id="IPR029062">
    <property type="entry name" value="Class_I_gatase-like"/>
</dbReference>
<dbReference type="CDD" id="cd03113">
    <property type="entry name" value="CTPS_N"/>
    <property type="match status" value="1"/>
</dbReference>
<evidence type="ECO:0000256" key="4">
    <source>
        <dbReference type="ARBA" id="ARBA00022598"/>
    </source>
</evidence>
<sequence>MKYVLVSGGVISGVGKGIIASSTGLLLKTIGLKVSSIKIDPYLNVDAGTMNPKEHGEVFVLNDGGEVDLDLGNYERYLNVTLTSENNITTGKIYKHVIERERHGDYLGRTVQVVPHITDAIQDWVERVAKVPVDDTGEEPDVCIIELGGTVGDIESMPFVEALTQLRRRAGRNNFLQIHVSYIPIIHGEQKTKPTQQAIRGVRSAGLLPDLIACRCERPLEPSTVEKIAHFCQVDVEQVVVVRDMPSIYQVPVLLEDQGLVPLLKDILHLDGVKLDPALVTKGARIWAQWQSLTATLDEHKFHNVDIALVGKYTEFHDSYLSVIKALEHSAMRCRRRLNLVWIDSEALEAPTRDRDPARYYKAWHDVSTAHGILVPGGFGARGTEGMIAAARWAREKGAPYLGVCLGMQVAVIEAARHLAGLEGATSEEFAPAGSPPERHAVVFMPEIDKLAMGGTMRLGRRATRFQPGSEWSRLRALYGGTATHAVLERHRHRYEINPELVARLEAAADGALAFVGRDESGARMEVVELRHHPYFVGVQFHPEYLSRVLDPSRPYLGLVAAASGCLEAVTREVVEGVGGGLAARGMVNGVVDGST</sequence>
<keyword evidence="8 12" id="KW-0665">Pyrimidine biosynthesis</keyword>
<dbReference type="Pfam" id="PF00117">
    <property type="entry name" value="GATase"/>
    <property type="match status" value="1"/>
</dbReference>
<keyword evidence="7 12" id="KW-0315">Glutamine amidotransferase</keyword>
<comment type="function">
    <text evidence="10 12">Catalyzes the ATP-dependent amination of UTP to CTP with either L-glutamine or ammonia as the source of nitrogen.</text>
</comment>
<dbReference type="GO" id="GO:0097268">
    <property type="term" value="C:cytoophidium"/>
    <property type="evidence" value="ECO:0007669"/>
    <property type="project" value="UniProtKB-ARBA"/>
</dbReference>
<proteinExistence type="inferred from homology"/>
<feature type="domain" description="CTP synthase N-terminal" evidence="14">
    <location>
        <begin position="2"/>
        <end position="270"/>
    </location>
</feature>
<name>A0A6A6NXQ8_9PEZI</name>
<reference evidence="15" key="1">
    <citation type="journal article" date="2020" name="Stud. Mycol.">
        <title>101 Dothideomycetes genomes: a test case for predicting lifestyles and emergence of pathogens.</title>
        <authorList>
            <person name="Haridas S."/>
            <person name="Albert R."/>
            <person name="Binder M."/>
            <person name="Bloem J."/>
            <person name="Labutti K."/>
            <person name="Salamov A."/>
            <person name="Andreopoulos B."/>
            <person name="Baker S."/>
            <person name="Barry K."/>
            <person name="Bills G."/>
            <person name="Bluhm B."/>
            <person name="Cannon C."/>
            <person name="Castanera R."/>
            <person name="Culley D."/>
            <person name="Daum C."/>
            <person name="Ezra D."/>
            <person name="Gonzalez J."/>
            <person name="Henrissat B."/>
            <person name="Kuo A."/>
            <person name="Liang C."/>
            <person name="Lipzen A."/>
            <person name="Lutzoni F."/>
            <person name="Magnuson J."/>
            <person name="Mondo S."/>
            <person name="Nolan M."/>
            <person name="Ohm R."/>
            <person name="Pangilinan J."/>
            <person name="Park H.-J."/>
            <person name="Ramirez L."/>
            <person name="Alfaro M."/>
            <person name="Sun H."/>
            <person name="Tritt A."/>
            <person name="Yoshinaga Y."/>
            <person name="Zwiers L.-H."/>
            <person name="Turgeon B."/>
            <person name="Goodwin S."/>
            <person name="Spatafora J."/>
            <person name="Crous P."/>
            <person name="Grigoriev I."/>
        </authorList>
    </citation>
    <scope>NUCLEOTIDE SEQUENCE</scope>
    <source>
        <strain evidence="15">ATCC 16933</strain>
    </source>
</reference>
<dbReference type="InterPro" id="IPR027417">
    <property type="entry name" value="P-loop_NTPase"/>
</dbReference>